<dbReference type="SUPFAM" id="SSF47473">
    <property type="entry name" value="EF-hand"/>
    <property type="match status" value="1"/>
</dbReference>
<dbReference type="EMBL" id="MBAD02001423">
    <property type="protein sequence ID" value="RLN54862.1"/>
    <property type="molecule type" value="Genomic_DNA"/>
</dbReference>
<dbReference type="InterPro" id="IPR002048">
    <property type="entry name" value="EF_hand_dom"/>
</dbReference>
<dbReference type="PANTHER" id="PTHR34524:SF6">
    <property type="entry name" value="CALCYPHOSINE LIKE"/>
    <property type="match status" value="1"/>
</dbReference>
<comment type="caution">
    <text evidence="7">The sequence shown here is derived from an EMBL/GenBank/DDBJ whole genome shotgun (WGS) entry which is preliminary data.</text>
</comment>
<dbReference type="PROSITE" id="PS50222">
    <property type="entry name" value="EF_HAND_2"/>
    <property type="match status" value="2"/>
</dbReference>
<feature type="region of interest" description="Disordered" evidence="4">
    <location>
        <begin position="1"/>
        <end position="20"/>
    </location>
</feature>
<keyword evidence="2" id="KW-0677">Repeat</keyword>
<dbReference type="SMART" id="SM00054">
    <property type="entry name" value="EFh"/>
    <property type="match status" value="2"/>
</dbReference>
<dbReference type="Pfam" id="PF13499">
    <property type="entry name" value="EF-hand_7"/>
    <property type="match status" value="1"/>
</dbReference>
<dbReference type="Proteomes" id="UP000277300">
    <property type="component" value="Unassembled WGS sequence"/>
</dbReference>
<name>A0A3F2RYL8_9STRA</name>
<feature type="domain" description="EF-hand" evidence="5">
    <location>
        <begin position="296"/>
        <end position="331"/>
    </location>
</feature>
<dbReference type="InterPro" id="IPR018247">
    <property type="entry name" value="EF_Hand_1_Ca_BS"/>
</dbReference>
<organism evidence="7 8">
    <name type="scientific">Phytophthora kernoviae</name>
    <dbReference type="NCBI Taxonomy" id="325452"/>
    <lineage>
        <taxon>Eukaryota</taxon>
        <taxon>Sar</taxon>
        <taxon>Stramenopiles</taxon>
        <taxon>Oomycota</taxon>
        <taxon>Peronosporomycetes</taxon>
        <taxon>Peronosporales</taxon>
        <taxon>Peronosporaceae</taxon>
        <taxon>Phytophthora</taxon>
    </lineage>
</organism>
<evidence type="ECO:0000259" key="5">
    <source>
        <dbReference type="PROSITE" id="PS50222"/>
    </source>
</evidence>
<keyword evidence="1" id="KW-0479">Metal-binding</keyword>
<evidence type="ECO:0000313" key="8">
    <source>
        <dbReference type="Proteomes" id="UP000277300"/>
    </source>
</evidence>
<feature type="domain" description="EF-hand" evidence="5">
    <location>
        <begin position="256"/>
        <end position="291"/>
    </location>
</feature>
<evidence type="ECO:0000313" key="6">
    <source>
        <dbReference type="EMBL" id="RLN54862.1"/>
    </source>
</evidence>
<evidence type="ECO:0000256" key="4">
    <source>
        <dbReference type="SAM" id="MobiDB-lite"/>
    </source>
</evidence>
<dbReference type="Gene3D" id="1.10.238.10">
    <property type="entry name" value="EF-hand"/>
    <property type="match status" value="1"/>
</dbReference>
<evidence type="ECO:0000313" key="9">
    <source>
        <dbReference type="Proteomes" id="UP000284657"/>
    </source>
</evidence>
<keyword evidence="3" id="KW-0106">Calcium</keyword>
<accession>A0A3F2RYL8</accession>
<evidence type="ECO:0000256" key="1">
    <source>
        <dbReference type="ARBA" id="ARBA00022723"/>
    </source>
</evidence>
<evidence type="ECO:0000256" key="2">
    <source>
        <dbReference type="ARBA" id="ARBA00022737"/>
    </source>
</evidence>
<dbReference type="InterPro" id="IPR011992">
    <property type="entry name" value="EF-hand-dom_pair"/>
</dbReference>
<evidence type="ECO:0000256" key="3">
    <source>
        <dbReference type="ARBA" id="ARBA00022837"/>
    </source>
</evidence>
<gene>
    <name evidence="6" type="ORF">BBJ29_002469</name>
    <name evidence="7" type="ORF">BBP00_00001987</name>
</gene>
<feature type="compositionally biased region" description="Basic and acidic residues" evidence="4">
    <location>
        <begin position="1"/>
        <end position="10"/>
    </location>
</feature>
<proteinExistence type="predicted"/>
<dbReference type="GO" id="GO:0005509">
    <property type="term" value="F:calcium ion binding"/>
    <property type="evidence" value="ECO:0007669"/>
    <property type="project" value="InterPro"/>
</dbReference>
<dbReference type="Proteomes" id="UP000284657">
    <property type="component" value="Unassembled WGS sequence"/>
</dbReference>
<sequence length="472" mass="54634">MAIGSWHRDPAQQQAVQTRVSVSEQRTPEFALRFDFELLQSQQLPSSGVQQNNWPPERLTRLVTQRQMLQAFEFAFARTEAKRRRRPSDEDDDEAVTMAEDLDKRESKEQHGKVQQLAAVRHSQLLKDTARILRMNEQKRRDSREVRQMIADTLEYREELHAMEFRVKQASIAAHRDQERVKRATRVALGSTLRGSVEIGSGPPSRQEMELMYGKTRDEKGVYDLHGRRRDDGEAGQVAKETTLESAMRKVRRLVLNSVDSVDIFRQYDLDRSGTLSYTEFQSMMRDNGTGNKAELSREQSAALFKHFDADDSGEVDYVELLWGFFNQEAFLKRWRERKGTNTKVTTSQDVRDLFRRRDRAGRAMLPLTEFQLVMENLGVSLKDVDAKLLSVKFDAGKDGCIDYLAFLDFVNRSGTFELQQNPRLRESDCSTQSSVHSSQKSITTSHNMDHILMELQELTATQEKFRRLLRK</sequence>
<dbReference type="PROSITE" id="PS00018">
    <property type="entry name" value="EF_HAND_1"/>
    <property type="match status" value="2"/>
</dbReference>
<feature type="compositionally biased region" description="Polar residues" evidence="4">
    <location>
        <begin position="11"/>
        <end position="20"/>
    </location>
</feature>
<feature type="region of interest" description="Disordered" evidence="4">
    <location>
        <begin position="80"/>
        <end position="114"/>
    </location>
</feature>
<dbReference type="OrthoDB" id="26525at2759"/>
<feature type="compositionally biased region" description="Basic and acidic residues" evidence="4">
    <location>
        <begin position="101"/>
        <end position="112"/>
    </location>
</feature>
<dbReference type="PANTHER" id="PTHR34524">
    <property type="entry name" value="CALCYPHOSIN"/>
    <property type="match status" value="1"/>
</dbReference>
<evidence type="ECO:0000313" key="7">
    <source>
        <dbReference type="EMBL" id="RLN66832.1"/>
    </source>
</evidence>
<dbReference type="EMBL" id="MBDO02000031">
    <property type="protein sequence ID" value="RLN66832.1"/>
    <property type="molecule type" value="Genomic_DNA"/>
</dbReference>
<dbReference type="InterPro" id="IPR051581">
    <property type="entry name" value="Ca-bind"/>
</dbReference>
<dbReference type="AlphaFoldDB" id="A0A3F2RYL8"/>
<reference evidence="8 9" key="1">
    <citation type="submission" date="2018-07" db="EMBL/GenBank/DDBJ databases">
        <title>Genome sequencing of oomycete isolates from Chile give support for New Zealand origin for Phytophthora kernoviae and make available the first Nothophytophthora sp. genome.</title>
        <authorList>
            <person name="Studholme D.J."/>
            <person name="Sanfuentes E."/>
            <person name="Panda P."/>
            <person name="Hill R."/>
            <person name="Sambles C."/>
            <person name="Grant M."/>
            <person name="Williams N.M."/>
            <person name="Mcdougal R.L."/>
        </authorList>
    </citation>
    <scope>NUCLEOTIDE SEQUENCE [LARGE SCALE GENOMIC DNA]</scope>
    <source>
        <strain evidence="7">Chile6</strain>
        <strain evidence="6">Chile7</strain>
    </source>
</reference>
<protein>
    <recommendedName>
        <fullName evidence="5">EF-hand domain-containing protein</fullName>
    </recommendedName>
</protein>